<dbReference type="InterPro" id="IPR033031">
    <property type="entry name" value="Scc2/Nipped-B"/>
</dbReference>
<reference evidence="1" key="1">
    <citation type="submission" date="2018-11" db="EMBL/GenBank/DDBJ databases">
        <authorList>
            <consortium name="Pathogen Informatics"/>
        </authorList>
    </citation>
    <scope>NUCLEOTIDE SEQUENCE</scope>
</reference>
<dbReference type="PANTHER" id="PTHR21704">
    <property type="entry name" value="NIPPED-B-LIKE PROTEIN DELANGIN SCC2-RELATED"/>
    <property type="match status" value="1"/>
</dbReference>
<evidence type="ECO:0000313" key="2">
    <source>
        <dbReference type="Proteomes" id="UP000784294"/>
    </source>
</evidence>
<dbReference type="GO" id="GO:0061775">
    <property type="term" value="F:cohesin loader activity"/>
    <property type="evidence" value="ECO:0007669"/>
    <property type="project" value="InterPro"/>
</dbReference>
<dbReference type="GO" id="GO:0003682">
    <property type="term" value="F:chromatin binding"/>
    <property type="evidence" value="ECO:0007669"/>
    <property type="project" value="TreeGrafter"/>
</dbReference>
<evidence type="ECO:0000313" key="1">
    <source>
        <dbReference type="EMBL" id="VEL15413.1"/>
    </source>
</evidence>
<comment type="caution">
    <text evidence="1">The sequence shown here is derived from an EMBL/GenBank/DDBJ whole genome shotgun (WGS) entry which is preliminary data.</text>
</comment>
<dbReference type="PANTHER" id="PTHR21704:SF18">
    <property type="entry name" value="NIPPED-B-LIKE PROTEIN"/>
    <property type="match status" value="1"/>
</dbReference>
<proteinExistence type="predicted"/>
<accession>A0A448WMC7</accession>
<dbReference type="GO" id="GO:0071169">
    <property type="term" value="P:establishment of protein localization to chromatin"/>
    <property type="evidence" value="ECO:0007669"/>
    <property type="project" value="TreeGrafter"/>
</dbReference>
<dbReference type="GO" id="GO:1990414">
    <property type="term" value="P:replication-born double-strand break repair via sister chromatid exchange"/>
    <property type="evidence" value="ECO:0007669"/>
    <property type="project" value="TreeGrafter"/>
</dbReference>
<dbReference type="EMBL" id="CAAALY010024532">
    <property type="protein sequence ID" value="VEL15413.1"/>
    <property type="molecule type" value="Genomic_DNA"/>
</dbReference>
<dbReference type="GO" id="GO:0010468">
    <property type="term" value="P:regulation of gene expression"/>
    <property type="evidence" value="ECO:0007669"/>
    <property type="project" value="InterPro"/>
</dbReference>
<dbReference type="GO" id="GO:0034087">
    <property type="term" value="P:establishment of mitotic sister chromatid cohesion"/>
    <property type="evidence" value="ECO:0007669"/>
    <property type="project" value="TreeGrafter"/>
</dbReference>
<dbReference type="OrthoDB" id="418242at2759"/>
<dbReference type="AlphaFoldDB" id="A0A448WMC7"/>
<name>A0A448WMC7_9PLAT</name>
<organism evidence="1 2">
    <name type="scientific">Protopolystoma xenopodis</name>
    <dbReference type="NCBI Taxonomy" id="117903"/>
    <lineage>
        <taxon>Eukaryota</taxon>
        <taxon>Metazoa</taxon>
        <taxon>Spiralia</taxon>
        <taxon>Lophotrochozoa</taxon>
        <taxon>Platyhelminthes</taxon>
        <taxon>Monogenea</taxon>
        <taxon>Polyopisthocotylea</taxon>
        <taxon>Polystomatidea</taxon>
        <taxon>Polystomatidae</taxon>
        <taxon>Protopolystoma</taxon>
    </lineage>
</organism>
<gene>
    <name evidence="1" type="ORF">PXEA_LOCUS8853</name>
</gene>
<dbReference type="GO" id="GO:0140588">
    <property type="term" value="P:chromatin looping"/>
    <property type="evidence" value="ECO:0007669"/>
    <property type="project" value="InterPro"/>
</dbReference>
<sequence length="131" mass="15040">MLDKGVSVRKRVIRCLRELLNRTEWSVSYKPSEGAKDKVSHCYNGLSISHVNDACLRLIRRIHDEDSVKKLVLELFQDLWFAPVTEPAEGLIKFRIACICDAVLALRSTNFQLLDDFFKAVICDHLSDQFS</sequence>
<protein>
    <submittedName>
        <fullName evidence="1">Uncharacterized protein</fullName>
    </submittedName>
</protein>
<dbReference type="GO" id="GO:0090694">
    <property type="term" value="C:Scc2-Scc4 cohesin loading complex"/>
    <property type="evidence" value="ECO:0007669"/>
    <property type="project" value="TreeGrafter"/>
</dbReference>
<dbReference type="Proteomes" id="UP000784294">
    <property type="component" value="Unassembled WGS sequence"/>
</dbReference>
<keyword evidence="2" id="KW-1185">Reference proteome</keyword>